<reference evidence="2 3" key="1">
    <citation type="journal article" date="2017" name="Int. J. Parasitol.">
        <title>The genome of the protozoan parasite Cystoisospora suis and a reverse vaccinology approach to identify vaccine candidates.</title>
        <authorList>
            <person name="Palmieri N."/>
            <person name="Shrestha A."/>
            <person name="Ruttkowski B."/>
            <person name="Beck T."/>
            <person name="Vogl C."/>
            <person name="Tomley F."/>
            <person name="Blake D.P."/>
            <person name="Joachim A."/>
        </authorList>
    </citation>
    <scope>NUCLEOTIDE SEQUENCE [LARGE SCALE GENOMIC DNA]</scope>
    <source>
        <strain evidence="2 3">Wien I</strain>
    </source>
</reference>
<gene>
    <name evidence="2" type="ORF">CSUI_009824</name>
</gene>
<dbReference type="GeneID" id="94433144"/>
<feature type="compositionally biased region" description="Basic and acidic residues" evidence="1">
    <location>
        <begin position="443"/>
        <end position="453"/>
    </location>
</feature>
<dbReference type="VEuPathDB" id="ToxoDB:CSUI_009824"/>
<protein>
    <submittedName>
        <fullName evidence="2">Uncharacterized protein</fullName>
    </submittedName>
</protein>
<name>A0A2C6JF39_9APIC</name>
<evidence type="ECO:0000313" key="3">
    <source>
        <dbReference type="Proteomes" id="UP000221165"/>
    </source>
</evidence>
<evidence type="ECO:0000256" key="1">
    <source>
        <dbReference type="SAM" id="MobiDB-lite"/>
    </source>
</evidence>
<feature type="region of interest" description="Disordered" evidence="1">
    <location>
        <begin position="107"/>
        <end position="127"/>
    </location>
</feature>
<accession>A0A2C6JF39</accession>
<feature type="region of interest" description="Disordered" evidence="1">
    <location>
        <begin position="431"/>
        <end position="484"/>
    </location>
</feature>
<feature type="region of interest" description="Disordered" evidence="1">
    <location>
        <begin position="326"/>
        <end position="347"/>
    </location>
</feature>
<feature type="compositionally biased region" description="Basic and acidic residues" evidence="1">
    <location>
        <begin position="290"/>
        <end position="301"/>
    </location>
</feature>
<organism evidence="2 3">
    <name type="scientific">Cystoisospora suis</name>
    <dbReference type="NCBI Taxonomy" id="483139"/>
    <lineage>
        <taxon>Eukaryota</taxon>
        <taxon>Sar</taxon>
        <taxon>Alveolata</taxon>
        <taxon>Apicomplexa</taxon>
        <taxon>Conoidasida</taxon>
        <taxon>Coccidia</taxon>
        <taxon>Eucoccidiorida</taxon>
        <taxon>Eimeriorina</taxon>
        <taxon>Sarcocystidae</taxon>
        <taxon>Cystoisospora</taxon>
    </lineage>
</organism>
<dbReference type="RefSeq" id="XP_067918090.1">
    <property type="nucleotide sequence ID" value="XM_068069933.1"/>
</dbReference>
<evidence type="ECO:0000313" key="2">
    <source>
        <dbReference type="EMBL" id="PHJ16361.1"/>
    </source>
</evidence>
<keyword evidence="3" id="KW-1185">Reference proteome</keyword>
<feature type="region of interest" description="Disordered" evidence="1">
    <location>
        <begin position="237"/>
        <end position="301"/>
    </location>
</feature>
<proteinExistence type="predicted"/>
<dbReference type="EMBL" id="MIGC01006114">
    <property type="protein sequence ID" value="PHJ16361.1"/>
    <property type="molecule type" value="Genomic_DNA"/>
</dbReference>
<comment type="caution">
    <text evidence="2">The sequence shown here is derived from an EMBL/GenBank/DDBJ whole genome shotgun (WGS) entry which is preliminary data.</text>
</comment>
<dbReference type="Proteomes" id="UP000221165">
    <property type="component" value="Unassembled WGS sequence"/>
</dbReference>
<dbReference type="AlphaFoldDB" id="A0A2C6JF39"/>
<sequence>MELQQGRRVSEARGTVERNDVLPCDRVVPDDFRRLRGLQGPSGRCDLNTPADSCSSQNRCCERKCGGTDSSGGSEICQSGLHSVNMEKNPSQVTAALQPKRGILVVPGDGGRRGDPDPGSSDVQGTRRSVAFKLHSLSKRSVSCDSRVSAKAPSDLCWRNEVKGISYRSRRRPHDIYSGSGQHTSPVYNCEKSSCHRGAAYGFAGEHKSRQRGRAGCRHRASSAKRSGYEDFCERGRGHADERSRHRAHSTGPCSGRGRYAADHRSRRQVQSADMWGFGVPPGFPSHAAGQERRRTPAEEVEEFRGNFRKNGFYGRSASEQMHRRRQHGGCWSDDRPTPPAPPPRRFGGNYPAVKINASPGGVKVSDKDKKGVFRGLAWRRQFDDETRDAGDPSGTPGVLFFKMVKGVPRLPKASYREVNVASIRSVFGQNKRASAGSVRRPGASEDRTDKADTPYSSVCSTAVGEGDTSGVSTEKMDEEAACA</sequence>